<evidence type="ECO:0000313" key="2">
    <source>
        <dbReference type="Proteomes" id="UP001281217"/>
    </source>
</evidence>
<evidence type="ECO:0000313" key="1">
    <source>
        <dbReference type="EMBL" id="MDX9688078.1"/>
    </source>
</evidence>
<proteinExistence type="predicted"/>
<dbReference type="Proteomes" id="UP001281217">
    <property type="component" value="Unassembled WGS sequence"/>
</dbReference>
<dbReference type="EMBL" id="JAVRDO010000006">
    <property type="protein sequence ID" value="MDX9688078.1"/>
    <property type="molecule type" value="Genomic_DNA"/>
</dbReference>
<evidence type="ECO:0008006" key="3">
    <source>
        <dbReference type="Google" id="ProtNLM"/>
    </source>
</evidence>
<dbReference type="RefSeq" id="WP_320331625.1">
    <property type="nucleotide sequence ID" value="NZ_JAVRDO010000006.1"/>
</dbReference>
<protein>
    <recommendedName>
        <fullName evidence="3">SMI1/KNR4 family protein</fullName>
    </recommendedName>
</protein>
<reference evidence="2" key="1">
    <citation type="submission" date="2023-07" db="EMBL/GenBank/DDBJ databases">
        <authorList>
            <person name="de Witt J."/>
        </authorList>
    </citation>
    <scope>NUCLEOTIDE SEQUENCE [LARGE SCALE GENOMIC DNA]</scope>
    <source>
        <strain evidence="2">FZJ</strain>
    </source>
</reference>
<keyword evidence="2" id="KW-1185">Reference proteome</keyword>
<name>A0ABU5BZ77_9GAMM</name>
<sequence>MSEISNFIQFKHDDKNVVEKLKRVFSGGYNGSNEELESLFYTINPEITELINQTNNGHKNLDWLDPFPELKQSANHLLNFDELEEDYRLWLGDTKFYDEALIETGFDDHGQYYEIYAGWNGYIGAFLIRLLSLTGAYDISFKQDSVDWDA</sequence>
<comment type="caution">
    <text evidence="1">The sequence shown here is derived from an EMBL/GenBank/DDBJ whole genome shotgun (WGS) entry which is preliminary data.</text>
</comment>
<organism evidence="1 2">
    <name type="scientific">Halopseudomonas formosensis</name>
    <dbReference type="NCBI Taxonomy" id="1002526"/>
    <lineage>
        <taxon>Bacteria</taxon>
        <taxon>Pseudomonadati</taxon>
        <taxon>Pseudomonadota</taxon>
        <taxon>Gammaproteobacteria</taxon>
        <taxon>Pseudomonadales</taxon>
        <taxon>Pseudomonadaceae</taxon>
        <taxon>Halopseudomonas</taxon>
    </lineage>
</organism>
<gene>
    <name evidence="1" type="ORF">RED13_002523</name>
</gene>
<accession>A0ABU5BZ77</accession>